<dbReference type="InterPro" id="IPR009003">
    <property type="entry name" value="Peptidase_S1_PA"/>
</dbReference>
<dbReference type="Gene3D" id="3.20.190.20">
    <property type="match status" value="2"/>
</dbReference>
<dbReference type="InterPro" id="IPR041517">
    <property type="entry name" value="DEGP_PDZ"/>
</dbReference>
<keyword evidence="4" id="KW-0720">Serine protease</keyword>
<evidence type="ECO:0000256" key="5">
    <source>
        <dbReference type="SAM" id="MobiDB-lite"/>
    </source>
</evidence>
<dbReference type="Proteomes" id="UP001159427">
    <property type="component" value="Unassembled WGS sequence"/>
</dbReference>
<dbReference type="Pfam" id="PF17815">
    <property type="entry name" value="PDZ_3"/>
    <property type="match status" value="2"/>
</dbReference>
<dbReference type="Gene3D" id="2.40.10.10">
    <property type="entry name" value="Trypsin-like serine proteases"/>
    <property type="match status" value="2"/>
</dbReference>
<name>A0ABN8LF36_9CNID</name>
<dbReference type="Pfam" id="PF13365">
    <property type="entry name" value="Trypsin_2"/>
    <property type="match status" value="1"/>
</dbReference>
<feature type="compositionally biased region" description="Polar residues" evidence="5">
    <location>
        <begin position="468"/>
        <end position="484"/>
    </location>
</feature>
<dbReference type="Gene3D" id="2.30.42.10">
    <property type="match status" value="1"/>
</dbReference>
<keyword evidence="8" id="KW-1185">Reference proteome</keyword>
<dbReference type="InterPro" id="IPR036034">
    <property type="entry name" value="PDZ_sf"/>
</dbReference>
<organism evidence="7 8">
    <name type="scientific">Porites evermanni</name>
    <dbReference type="NCBI Taxonomy" id="104178"/>
    <lineage>
        <taxon>Eukaryota</taxon>
        <taxon>Metazoa</taxon>
        <taxon>Cnidaria</taxon>
        <taxon>Anthozoa</taxon>
        <taxon>Hexacorallia</taxon>
        <taxon>Scleractinia</taxon>
        <taxon>Fungiina</taxon>
        <taxon>Poritidae</taxon>
        <taxon>Porites</taxon>
    </lineage>
</organism>
<evidence type="ECO:0000256" key="3">
    <source>
        <dbReference type="ARBA" id="ARBA00022801"/>
    </source>
</evidence>
<dbReference type="InterPro" id="IPR043504">
    <property type="entry name" value="Peptidase_S1_PA_chymotrypsin"/>
</dbReference>
<evidence type="ECO:0000313" key="8">
    <source>
        <dbReference type="Proteomes" id="UP001159427"/>
    </source>
</evidence>
<comment type="caution">
    <text evidence="7">The sequence shown here is derived from an EMBL/GenBank/DDBJ whole genome shotgun (WGS) entry which is preliminary data.</text>
</comment>
<feature type="domain" description="Protease Do-like PDZ" evidence="6">
    <location>
        <begin position="577"/>
        <end position="619"/>
    </location>
</feature>
<evidence type="ECO:0000256" key="4">
    <source>
        <dbReference type="ARBA" id="ARBA00022825"/>
    </source>
</evidence>
<evidence type="ECO:0000256" key="2">
    <source>
        <dbReference type="ARBA" id="ARBA00022670"/>
    </source>
</evidence>
<feature type="region of interest" description="Disordered" evidence="5">
    <location>
        <begin position="517"/>
        <end position="547"/>
    </location>
</feature>
<comment type="similarity">
    <text evidence="1">Belongs to the peptidase S1C family.</text>
</comment>
<sequence length="624" mass="69307">MGDKHFGSHLKTSEKVLQSVVKLFVQISTPNYSMPWQMKRQQQVFGSGFVISGRRILTNGHVVAYQKSVRVRKHGDAKKYNAHVIHVGHECDIAMLGVADETFWEDLCPLEFGKVPALEEDVVCVGFPTGGDNISVTRGVVSRVEIQRYAHSAVELLAIQIDAAINSGNSGGPALQDDKVIGIAFETLDNAENIGYIIPVTIIKHFLDDIEKSHMYNGFCRLGIKWQPIESEHMRSYFQLSSDLTGVLVTKVLPLFSCSNVVKRGDVLMAVDEEVIADNGTVHFRGNERILFDYKLSQMFLGDMCKLKILRQGEVMTVEVKLDLVTSLVPTQLYDKRPSYLVYAGLVFVSLSQPYMQHQYGKDWARKAPIRLCDRVLYGVLNKAGQEVILLSQVLAAELTTGYETMANLQLFKVNGIPILNLKHLASVLDDITRPFSKDGDSHNSAAKTEITVTTDSCLKASPLPKQNEVTVKSSGANPRQNDNIIPLKEISQGMDESDSRSCAKLKTLEDVKKDVERGSSVCDSDVDSLSDDRSSSTDPRKQDFVKSDSCARDSFFSSTQTAEENSGVDQDPTLLNREDFVHFELDKDKIIVLHIPTAYIAAPEILRQYAIGQSRSDDLPTPP</sequence>
<dbReference type="PANTHER" id="PTHR45980">
    <property type="match status" value="1"/>
</dbReference>
<feature type="compositionally biased region" description="Basic and acidic residues" evidence="5">
    <location>
        <begin position="531"/>
        <end position="547"/>
    </location>
</feature>
<dbReference type="InterPro" id="IPR001940">
    <property type="entry name" value="Peptidase_S1C"/>
</dbReference>
<keyword evidence="2" id="KW-0645">Protease</keyword>
<evidence type="ECO:0000313" key="7">
    <source>
        <dbReference type="EMBL" id="CAH3014251.1"/>
    </source>
</evidence>
<feature type="region of interest" description="Disordered" evidence="5">
    <location>
        <begin position="465"/>
        <end position="485"/>
    </location>
</feature>
<feature type="domain" description="Protease Do-like PDZ" evidence="6">
    <location>
        <begin position="329"/>
        <end position="438"/>
    </location>
</feature>
<dbReference type="EMBL" id="CALNXI010000007">
    <property type="protein sequence ID" value="CAH3014251.1"/>
    <property type="molecule type" value="Genomic_DNA"/>
</dbReference>
<dbReference type="PANTHER" id="PTHR45980:SF9">
    <property type="entry name" value="PROTEASE DO-LIKE 10, MITOCHONDRIAL-RELATED"/>
    <property type="match status" value="1"/>
</dbReference>
<dbReference type="InterPro" id="IPR046449">
    <property type="entry name" value="DEGP_PDZ_sf"/>
</dbReference>
<evidence type="ECO:0000256" key="1">
    <source>
        <dbReference type="ARBA" id="ARBA00010541"/>
    </source>
</evidence>
<reference evidence="7 8" key="1">
    <citation type="submission" date="2022-05" db="EMBL/GenBank/DDBJ databases">
        <authorList>
            <consortium name="Genoscope - CEA"/>
            <person name="William W."/>
        </authorList>
    </citation>
    <scope>NUCLEOTIDE SEQUENCE [LARGE SCALE GENOMIC DNA]</scope>
</reference>
<dbReference type="PRINTS" id="PR00834">
    <property type="entry name" value="PROTEASES2C"/>
</dbReference>
<protein>
    <recommendedName>
        <fullName evidence="6">Protease Do-like PDZ domain-containing protein</fullName>
    </recommendedName>
</protein>
<gene>
    <name evidence="7" type="ORF">PEVE_00039580</name>
</gene>
<evidence type="ECO:0000259" key="6">
    <source>
        <dbReference type="Pfam" id="PF17815"/>
    </source>
</evidence>
<proteinExistence type="inferred from homology"/>
<keyword evidence="3" id="KW-0378">Hydrolase</keyword>
<accession>A0ABN8LF36</accession>
<dbReference type="SUPFAM" id="SSF50494">
    <property type="entry name" value="Trypsin-like serine proteases"/>
    <property type="match status" value="1"/>
</dbReference>